<evidence type="ECO:0000256" key="2">
    <source>
        <dbReference type="ARBA" id="ARBA00023235"/>
    </source>
</evidence>
<proteinExistence type="predicted"/>
<dbReference type="InterPro" id="IPR007721">
    <property type="entry name" value="RbsD_FucU"/>
</dbReference>
<evidence type="ECO:0000256" key="1">
    <source>
        <dbReference type="ARBA" id="ARBA00000223"/>
    </source>
</evidence>
<evidence type="ECO:0000256" key="3">
    <source>
        <dbReference type="ARBA" id="ARBA00036324"/>
    </source>
</evidence>
<comment type="catalytic activity">
    <reaction evidence="3">
        <text>alpha-L-fucose = beta-L-fucose</text>
        <dbReference type="Rhea" id="RHEA:25580"/>
        <dbReference type="ChEBI" id="CHEBI:42548"/>
        <dbReference type="ChEBI" id="CHEBI:42589"/>
        <dbReference type="EC" id="5.1.3.29"/>
    </reaction>
</comment>
<evidence type="ECO:0000313" key="4">
    <source>
        <dbReference type="EMBL" id="MBB4443946.1"/>
    </source>
</evidence>
<name>A0A7W6XZJ7_9HYPH</name>
<comment type="caution">
    <text evidence="4">The sequence shown here is derived from an EMBL/GenBank/DDBJ whole genome shotgun (WGS) entry which is preliminary data.</text>
</comment>
<dbReference type="AlphaFoldDB" id="A0A7W6XZJ7"/>
<sequence length="158" mass="17555">MLKGLDPLLSPELLFTLRAMGHGDEIAIVDGNYPGVEHARRLIRLDGHHLIPVLNAVLSVLPIDDFVAEAIFRSTVKAERDKLDPVHEEMIDCCARHEPHRQVVPLIGQDFYGRVKTAHAVIQTGEPRLYANIILRKGVIYPKEPGTHAAAGVDPFVY</sequence>
<dbReference type="InterPro" id="IPR023750">
    <property type="entry name" value="RbsD-like_sf"/>
</dbReference>
<dbReference type="PANTHER" id="PTHR31690:SF4">
    <property type="entry name" value="FUCOSE MUTAROTASE"/>
    <property type="match status" value="1"/>
</dbReference>
<comment type="catalytic activity">
    <reaction evidence="1">
        <text>beta-D-ribopyranose = beta-D-ribofuranose</text>
        <dbReference type="Rhea" id="RHEA:25432"/>
        <dbReference type="ChEBI" id="CHEBI:27476"/>
        <dbReference type="ChEBI" id="CHEBI:47002"/>
        <dbReference type="EC" id="5.4.99.62"/>
    </reaction>
</comment>
<dbReference type="GO" id="GO:0042806">
    <property type="term" value="F:fucose binding"/>
    <property type="evidence" value="ECO:0007669"/>
    <property type="project" value="TreeGrafter"/>
</dbReference>
<dbReference type="SUPFAM" id="SSF102546">
    <property type="entry name" value="RbsD-like"/>
    <property type="match status" value="1"/>
</dbReference>
<dbReference type="PANTHER" id="PTHR31690">
    <property type="entry name" value="FUCOSE MUTAROTASE"/>
    <property type="match status" value="1"/>
</dbReference>
<dbReference type="RefSeq" id="WP_018485575.1">
    <property type="nucleotide sequence ID" value="NZ_JACIHI010000031.1"/>
</dbReference>
<organism evidence="4 5">
    <name type="scientific">Rhizobium esperanzae</name>
    <dbReference type="NCBI Taxonomy" id="1967781"/>
    <lineage>
        <taxon>Bacteria</taxon>
        <taxon>Pseudomonadati</taxon>
        <taxon>Pseudomonadota</taxon>
        <taxon>Alphaproteobacteria</taxon>
        <taxon>Hyphomicrobiales</taxon>
        <taxon>Rhizobiaceae</taxon>
        <taxon>Rhizobium/Agrobacterium group</taxon>
        <taxon>Rhizobium</taxon>
    </lineage>
</organism>
<dbReference type="InterPro" id="IPR050443">
    <property type="entry name" value="RbsD/FucU_mutarotase"/>
</dbReference>
<dbReference type="Pfam" id="PF05025">
    <property type="entry name" value="RbsD_FucU"/>
    <property type="match status" value="1"/>
</dbReference>
<accession>A0A7W6XZJ7</accession>
<evidence type="ECO:0000313" key="5">
    <source>
        <dbReference type="Proteomes" id="UP000533724"/>
    </source>
</evidence>
<dbReference type="EMBL" id="JACIHI010000031">
    <property type="protein sequence ID" value="MBB4443946.1"/>
    <property type="molecule type" value="Genomic_DNA"/>
</dbReference>
<keyword evidence="2 4" id="KW-0413">Isomerase</keyword>
<protein>
    <submittedName>
        <fullName evidence="4">L-fucose mutarotase</fullName>
        <ecNumber evidence="4">5.1.3.29</ecNumber>
    </submittedName>
</protein>
<dbReference type="GO" id="GO:0006004">
    <property type="term" value="P:fucose metabolic process"/>
    <property type="evidence" value="ECO:0007669"/>
    <property type="project" value="TreeGrafter"/>
</dbReference>
<dbReference type="GO" id="GO:0036373">
    <property type="term" value="F:L-fucose mutarotase activity"/>
    <property type="evidence" value="ECO:0007669"/>
    <property type="project" value="UniProtKB-EC"/>
</dbReference>
<dbReference type="EC" id="5.1.3.29" evidence="4"/>
<dbReference type="GO" id="GO:0062193">
    <property type="term" value="F:D-ribose pyranase activity"/>
    <property type="evidence" value="ECO:0007669"/>
    <property type="project" value="UniProtKB-EC"/>
</dbReference>
<dbReference type="Proteomes" id="UP000533724">
    <property type="component" value="Unassembled WGS sequence"/>
</dbReference>
<dbReference type="Gene3D" id="3.40.1650.10">
    <property type="entry name" value="RbsD-like domain"/>
    <property type="match status" value="1"/>
</dbReference>
<reference evidence="4 5" key="1">
    <citation type="submission" date="2020-08" db="EMBL/GenBank/DDBJ databases">
        <title>Genomic Encyclopedia of Type Strains, Phase IV (KMG-V): Genome sequencing to study the core and pangenomes of soil and plant-associated prokaryotes.</title>
        <authorList>
            <person name="Whitman W."/>
        </authorList>
    </citation>
    <scope>NUCLEOTIDE SEQUENCE [LARGE SCALE GENOMIC DNA]</scope>
    <source>
        <strain evidence="4 5">SEMIA 414</strain>
    </source>
</reference>
<gene>
    <name evidence="4" type="ORF">GGE15_007257</name>
</gene>